<dbReference type="SUPFAM" id="SSF47923">
    <property type="entry name" value="Ypt/Rab-GAP domain of gyp1p"/>
    <property type="match status" value="1"/>
</dbReference>
<dbReference type="SMART" id="SM00164">
    <property type="entry name" value="TBC"/>
    <property type="match status" value="1"/>
</dbReference>
<dbReference type="Gene3D" id="1.10.472.80">
    <property type="entry name" value="Ypt/Rab-GAP domain of gyp1p, domain 3"/>
    <property type="match status" value="1"/>
</dbReference>
<evidence type="ECO:0000313" key="4">
    <source>
        <dbReference type="Proteomes" id="UP001141327"/>
    </source>
</evidence>
<dbReference type="Pfam" id="PF00566">
    <property type="entry name" value="RabGAP-TBC"/>
    <property type="match status" value="1"/>
</dbReference>
<evidence type="ECO:0000259" key="2">
    <source>
        <dbReference type="PROSITE" id="PS50086"/>
    </source>
</evidence>
<dbReference type="PROSITE" id="PS50086">
    <property type="entry name" value="TBC_RABGAP"/>
    <property type="match status" value="1"/>
</dbReference>
<keyword evidence="4" id="KW-1185">Reference proteome</keyword>
<organism evidence="3 4">
    <name type="scientific">Paratrimastix pyriformis</name>
    <dbReference type="NCBI Taxonomy" id="342808"/>
    <lineage>
        <taxon>Eukaryota</taxon>
        <taxon>Metamonada</taxon>
        <taxon>Preaxostyla</taxon>
        <taxon>Paratrimastigidae</taxon>
        <taxon>Paratrimastix</taxon>
    </lineage>
</organism>
<protein>
    <submittedName>
        <fullName evidence="3">TBC1 domain family member 19</fullName>
    </submittedName>
</protein>
<comment type="caution">
    <text evidence="3">The sequence shown here is derived from an EMBL/GenBank/DDBJ whole genome shotgun (WGS) entry which is preliminary data.</text>
</comment>
<dbReference type="PANTHER" id="PTHR16110:SF1">
    <property type="entry name" value="TBC1 DOMAIN FAMILY MEMBER 19"/>
    <property type="match status" value="1"/>
</dbReference>
<evidence type="ECO:0000313" key="3">
    <source>
        <dbReference type="EMBL" id="KAJ4461755.1"/>
    </source>
</evidence>
<dbReference type="InterPro" id="IPR000195">
    <property type="entry name" value="Rab-GAP-TBC_dom"/>
</dbReference>
<dbReference type="InterPro" id="IPR035969">
    <property type="entry name" value="Rab-GAP_TBC_sf"/>
</dbReference>
<feature type="region of interest" description="Disordered" evidence="1">
    <location>
        <begin position="383"/>
        <end position="410"/>
    </location>
</feature>
<dbReference type="PANTHER" id="PTHR16110">
    <property type="entry name" value="TBC1 DOMAIN FAMILY MEMBER 19"/>
    <property type="match status" value="1"/>
</dbReference>
<evidence type="ECO:0000256" key="1">
    <source>
        <dbReference type="SAM" id="MobiDB-lite"/>
    </source>
</evidence>
<reference evidence="3" key="1">
    <citation type="journal article" date="2022" name="bioRxiv">
        <title>Genomics of Preaxostyla Flagellates Illuminates Evolutionary Transitions and the Path Towards Mitochondrial Loss.</title>
        <authorList>
            <person name="Novak L.V.F."/>
            <person name="Treitli S.C."/>
            <person name="Pyrih J."/>
            <person name="Halakuc P."/>
            <person name="Pipaliya S.V."/>
            <person name="Vacek V."/>
            <person name="Brzon O."/>
            <person name="Soukal P."/>
            <person name="Eme L."/>
            <person name="Dacks J.B."/>
            <person name="Karnkowska A."/>
            <person name="Elias M."/>
            <person name="Hampl V."/>
        </authorList>
    </citation>
    <scope>NUCLEOTIDE SEQUENCE</scope>
    <source>
        <strain evidence="3">RCP-MX</strain>
    </source>
</reference>
<name>A0ABQ8URJ1_9EUKA</name>
<accession>A0ABQ8URJ1</accession>
<sequence length="581" mass="64320">MKNDPPPAQQDNTSRIDDIISTLEKSFSYWSIRASIKQELIKPKYREIDEAEALEKVLQSGGYPGQLRNLVLELGRQGQVAPLPQIAAPKNLSLIPALPVGAPVPNMPPAGSVMPQLLDAVSQARSLFARRCVATLEELSAELRCPLSRPRILPAGRQLPGSAAFAVLATLEPEAMQSLRVGSKFVYEWRDLFQALVSITLPATTVCLSPPPKWSSLPVLVNGLPGMALFRTTFLELHPECRQIGLDDTRMGWFAEDRLRLGHKVLKMRYVPLVRQYAKRGVPASIRGAVWAAILVPDAAPSHEYAELRPEAEREELLTDMLLAGDVFSVACDNHYFVFERPLVDLMLRVYPHASIDLTSCWDPCGGLAQALSRDPWIAAHAAQKMEPPSKPSPPSHPIKDTERPTVAPRYPPSGVVPFRGLSTLGAPICYLYTDPTVAYPVLRSLYARYFCKLHCLSAEPGCLLDLCALFETLAHAAHPAAFEHVVSLGIPPLRIAFRWIMFAFVGYLPPDQVLLLWDRLIAFDSLWLVPILAAALWTFRASALLQATSEHDIELIFADPSRLSVVALLQEFLFLTEMPT</sequence>
<gene>
    <name evidence="3" type="ORF">PAPYR_1896</name>
</gene>
<dbReference type="InterPro" id="IPR042507">
    <property type="entry name" value="TBC1D19"/>
</dbReference>
<feature type="domain" description="Rab-GAP TBC" evidence="2">
    <location>
        <begin position="281"/>
        <end position="525"/>
    </location>
</feature>
<dbReference type="Proteomes" id="UP001141327">
    <property type="component" value="Unassembled WGS sequence"/>
</dbReference>
<proteinExistence type="predicted"/>
<dbReference type="EMBL" id="JAPMOS010000006">
    <property type="protein sequence ID" value="KAJ4461755.1"/>
    <property type="molecule type" value="Genomic_DNA"/>
</dbReference>